<dbReference type="EMBL" id="CASHSV030000001">
    <property type="protein sequence ID" value="CAJ2629239.1"/>
    <property type="molecule type" value="Genomic_DNA"/>
</dbReference>
<sequence length="1326" mass="149704">MLITSKGSIEGAREVEAEFLLPLHQKLLLLPLHQKLLLLRSLPHKLLIKKLKSNKKNKEVYAEVNEEEEVSDEAEEEVSDEAEEETAKEEDNKGDIAKEEDNKGDDIENIAMSVRFTHDGWTIEDELSTYTDYTRKTPSIEPGNASTSLVEIDLDTSQKPPSIDPFELINIAPLFDNTASTSLAPSIDPFELINIAPLIEPDENYLLNGYRTIGEGMTIESSFIECSQLQFQNFIKLRKLGSASPHFLTPFQIVSSHSQRYLEVEPVETVQAFFRKKFQSFSSNNTALNLNSHEAVELWWKTIKDDFYIIFRNVVSGLMFHRKKQRCSCGDLERSIFVLRKSENYDDDAFEIRGKLMSSLIESGNFIAEVNQLQAIMESIIYPQPLPYVYTPSCSEVNLFLDFLSCYSNFSNACFLWIVNHPFLWSSYERVLFMKELASLHKARRNITHKLGRHLQHRLGTKVPWTSLVKDDLLVAILKKPNSTNISCYDDRKTDGIFRFYGACYSHANEPEYLPQRQGKLYLSDEEIEEKLNATFPHIYAWITEGLLLQTEKKSAVQYLLENWPANSVANQSLANAPTWSIQTHPVSLARNVSENKAPPAHNSVKVEGTAGATTISRASPQVTTTQSIRPFITQMGPGNMSSMHQPLQGGNMVQPPMIPSHSDIAKVVQKLLLPKVPDHPTWTPPSRDYMSKTFTCQTCELPVNEVDSVLMCDACEKGFHLKCLQPAVIRGIHNRVDWHCMRCLSLSGGKPLPPKYGRVMRSSITSPSFPSNTAGIQSSSEKKAESLDSKGSPQMFTSSGNSVPTVSSANHNTEPSFDSNTPDMRDIQGSNFSSSIETIDEKPDPSISNCENLQPAQDSQAGITVSHDNAEISSDRHVSSSLTISNQKESHGGENITTDINHNDLDVPQPNSVGVSGTNTEGIQHSALSSDSSHAVKWIGEKKYYQSCCIDGKTYRLQGHAFFTSHHGKLTPSKLQSMWEDSKTGVKWVKATKCYLPYDLPGNIGHPCISEVNELRSELTSVWLDETLVSQAGNPTTKVRMSALVPKSYDDIFISLFLPCGFMMKSKSHFNLLSVDQSQTYVFVIPTHCSFVENRLLQKMAHFQTSPANWQVMPGSTPIPIFNFVSRILGPRGNSLKWVEALTECRIYIRGQGSVKDSLKAEIPEDIIDARLEHAMAVFENLLKPVDESMDIYKRQVEEQRRKVEEISVPPKKMEEQRRKVEEINSTLRFTSMRSIPAYENAMKESFERRLDLYLCRRVRRKHLNTDPESLKPKLPKKKELKPYTITCYVEYKDHEGGQWMASGSSDGTVRVWEVETGRCLRQWV</sequence>
<keyword evidence="2" id="KW-1185">Reference proteome</keyword>
<name>A0ACB0IAW2_TRIPR</name>
<organism evidence="1 2">
    <name type="scientific">Trifolium pratense</name>
    <name type="common">Red clover</name>
    <dbReference type="NCBI Taxonomy" id="57577"/>
    <lineage>
        <taxon>Eukaryota</taxon>
        <taxon>Viridiplantae</taxon>
        <taxon>Streptophyta</taxon>
        <taxon>Embryophyta</taxon>
        <taxon>Tracheophyta</taxon>
        <taxon>Spermatophyta</taxon>
        <taxon>Magnoliopsida</taxon>
        <taxon>eudicotyledons</taxon>
        <taxon>Gunneridae</taxon>
        <taxon>Pentapetalae</taxon>
        <taxon>rosids</taxon>
        <taxon>fabids</taxon>
        <taxon>Fabales</taxon>
        <taxon>Fabaceae</taxon>
        <taxon>Papilionoideae</taxon>
        <taxon>50 kb inversion clade</taxon>
        <taxon>NPAAA clade</taxon>
        <taxon>Hologalegina</taxon>
        <taxon>IRL clade</taxon>
        <taxon>Trifolieae</taxon>
        <taxon>Trifolium</taxon>
    </lineage>
</organism>
<dbReference type="Proteomes" id="UP001177021">
    <property type="component" value="Unassembled WGS sequence"/>
</dbReference>
<comment type="caution">
    <text evidence="1">The sequence shown here is derived from an EMBL/GenBank/DDBJ whole genome shotgun (WGS) entry which is preliminary data.</text>
</comment>
<proteinExistence type="predicted"/>
<evidence type="ECO:0000313" key="1">
    <source>
        <dbReference type="EMBL" id="CAJ2629239.1"/>
    </source>
</evidence>
<accession>A0ACB0IAW2</accession>
<evidence type="ECO:0000313" key="2">
    <source>
        <dbReference type="Proteomes" id="UP001177021"/>
    </source>
</evidence>
<reference evidence="1" key="1">
    <citation type="submission" date="2023-10" db="EMBL/GenBank/DDBJ databases">
        <authorList>
            <person name="Rodriguez Cubillos JULIANA M."/>
            <person name="De Vega J."/>
        </authorList>
    </citation>
    <scope>NUCLEOTIDE SEQUENCE</scope>
</reference>
<protein>
    <submittedName>
        <fullName evidence="1">Uncharacterized protein</fullName>
    </submittedName>
</protein>
<gene>
    <name evidence="1" type="ORF">MILVUS5_LOCUS1272</name>
</gene>